<accession>A0A934QL42</accession>
<sequence>MTPSTSPAQPNADVSADGPPQFDAAFRAQLAELFAWRRDVRRFRPDSLPEGALDALIRQATLAPSVGFSQPWRFVTVHDPDRRAAVAENFERCNAEALQAYSGDRARAYARLKLSGLREAPEHLAVFAAEATQRGHGVGRQTMPETLRYSVVTAVYTLWLAARAQGIGVGWVSILEPELVRRTLEVPESWSLVAYLCVGYPQEEHSDPELARYGWEARADDDEVIIRR</sequence>
<dbReference type="InterPro" id="IPR000415">
    <property type="entry name" value="Nitroreductase-like"/>
</dbReference>
<feature type="domain" description="Nitroreductase" evidence="2">
    <location>
        <begin position="35"/>
        <end position="200"/>
    </location>
</feature>
<dbReference type="SUPFAM" id="SSF55469">
    <property type="entry name" value="FMN-dependent nitroreductase-like"/>
    <property type="match status" value="1"/>
</dbReference>
<dbReference type="Proteomes" id="UP000778970">
    <property type="component" value="Unassembled WGS sequence"/>
</dbReference>
<dbReference type="Gene3D" id="3.40.109.10">
    <property type="entry name" value="NADH Oxidase"/>
    <property type="match status" value="1"/>
</dbReference>
<dbReference type="CDD" id="cd02145">
    <property type="entry name" value="BluB"/>
    <property type="match status" value="1"/>
</dbReference>
<dbReference type="InterPro" id="IPR029479">
    <property type="entry name" value="Nitroreductase"/>
</dbReference>
<dbReference type="PANTHER" id="PTHR23026">
    <property type="entry name" value="NADPH NITROREDUCTASE"/>
    <property type="match status" value="1"/>
</dbReference>
<dbReference type="RefSeq" id="WP_027289733.1">
    <property type="nucleotide sequence ID" value="NZ_NRRE01000035.1"/>
</dbReference>
<protein>
    <submittedName>
        <fullName evidence="3">5,6-dimethylbenzimidazole synthase</fullName>
    </submittedName>
</protein>
<dbReference type="Pfam" id="PF00881">
    <property type="entry name" value="Nitroreductase"/>
    <property type="match status" value="1"/>
</dbReference>
<dbReference type="GO" id="GO:0016491">
    <property type="term" value="F:oxidoreductase activity"/>
    <property type="evidence" value="ECO:0007669"/>
    <property type="project" value="InterPro"/>
</dbReference>
<proteinExistence type="predicted"/>
<dbReference type="EMBL" id="NRRE01000035">
    <property type="protein sequence ID" value="MBK1699188.1"/>
    <property type="molecule type" value="Genomic_DNA"/>
</dbReference>
<dbReference type="InterPro" id="IPR050627">
    <property type="entry name" value="Nitroreductase/BluB"/>
</dbReference>
<organism evidence="3 4">
    <name type="scientific">Rhodovibrio salinarum</name>
    <dbReference type="NCBI Taxonomy" id="1087"/>
    <lineage>
        <taxon>Bacteria</taxon>
        <taxon>Pseudomonadati</taxon>
        <taxon>Pseudomonadota</taxon>
        <taxon>Alphaproteobacteria</taxon>
        <taxon>Rhodospirillales</taxon>
        <taxon>Rhodovibrionaceae</taxon>
        <taxon>Rhodovibrio</taxon>
    </lineage>
</organism>
<evidence type="ECO:0000256" key="1">
    <source>
        <dbReference type="SAM" id="MobiDB-lite"/>
    </source>
</evidence>
<comment type="caution">
    <text evidence="3">The sequence shown here is derived from an EMBL/GenBank/DDBJ whole genome shotgun (WGS) entry which is preliminary data.</text>
</comment>
<reference evidence="3" key="1">
    <citation type="submission" date="2017-08" db="EMBL/GenBank/DDBJ databases">
        <authorList>
            <person name="Imhoff J.F."/>
            <person name="Rahn T."/>
            <person name="Kuenzel S."/>
            <person name="Neulinger S.C."/>
        </authorList>
    </citation>
    <scope>NUCLEOTIDE SEQUENCE</scope>
    <source>
        <strain evidence="3">DSM 9154</strain>
    </source>
</reference>
<reference evidence="3" key="2">
    <citation type="journal article" date="2020" name="Microorganisms">
        <title>Osmotic Adaptation and Compatible Solute Biosynthesis of Phototrophic Bacteria as Revealed from Genome Analyses.</title>
        <authorList>
            <person name="Imhoff J.F."/>
            <person name="Rahn T."/>
            <person name="Kunzel S."/>
            <person name="Keller A."/>
            <person name="Neulinger S.C."/>
        </authorList>
    </citation>
    <scope>NUCLEOTIDE SEQUENCE</scope>
    <source>
        <strain evidence="3">DSM 9154</strain>
    </source>
</reference>
<evidence type="ECO:0000259" key="2">
    <source>
        <dbReference type="Pfam" id="PF00881"/>
    </source>
</evidence>
<feature type="region of interest" description="Disordered" evidence="1">
    <location>
        <begin position="1"/>
        <end position="20"/>
    </location>
</feature>
<dbReference type="NCBIfam" id="TIGR02476">
    <property type="entry name" value="BluB"/>
    <property type="match status" value="1"/>
</dbReference>
<gene>
    <name evidence="3" type="primary">bluB</name>
    <name evidence="3" type="ORF">CKO21_18235</name>
</gene>
<keyword evidence="4" id="KW-1185">Reference proteome</keyword>
<dbReference type="InterPro" id="IPR012825">
    <property type="entry name" value="BluB"/>
</dbReference>
<evidence type="ECO:0000313" key="3">
    <source>
        <dbReference type="EMBL" id="MBK1699188.1"/>
    </source>
</evidence>
<name>A0A934QL42_9PROT</name>
<dbReference type="AlphaFoldDB" id="A0A934QL42"/>
<dbReference type="PANTHER" id="PTHR23026:SF123">
    <property type="entry name" value="NAD(P)H NITROREDUCTASE RV3131-RELATED"/>
    <property type="match status" value="1"/>
</dbReference>
<evidence type="ECO:0000313" key="4">
    <source>
        <dbReference type="Proteomes" id="UP000778970"/>
    </source>
</evidence>